<keyword evidence="2" id="KW-0687">Ribonucleoprotein</keyword>
<protein>
    <recommendedName>
        <fullName evidence="3">Large ribosomal subunit protein bL25 L25 domain-containing protein</fullName>
    </recommendedName>
</protein>
<dbReference type="EMBL" id="JAPQER010000001">
    <property type="protein sequence ID" value="MCY6483109.1"/>
    <property type="molecule type" value="Genomic_DNA"/>
</dbReference>
<sequence>MNELLANKRDINVKAKKVRKIGKLPGILYGGKRGNVAFQINLNEFQKYIARKGEHGNLIINIEGEKINTKIISVQRDLATNQIINVDLKELPEEAA</sequence>
<comment type="caution">
    <text evidence="4">The sequence shown here is derived from an EMBL/GenBank/DDBJ whole genome shotgun (WGS) entry which is preliminary data.</text>
</comment>
<dbReference type="RefSeq" id="WP_268039370.1">
    <property type="nucleotide sequence ID" value="NZ_JAPQER010000001.1"/>
</dbReference>
<gene>
    <name evidence="4" type="ORF">OW763_01910</name>
</gene>
<dbReference type="Proteomes" id="UP001078443">
    <property type="component" value="Unassembled WGS sequence"/>
</dbReference>
<organism evidence="4 5">
    <name type="scientific">Clostridium aestuarii</name>
    <dbReference type="NCBI Taxonomy" id="338193"/>
    <lineage>
        <taxon>Bacteria</taxon>
        <taxon>Bacillati</taxon>
        <taxon>Bacillota</taxon>
        <taxon>Clostridia</taxon>
        <taxon>Eubacteriales</taxon>
        <taxon>Clostridiaceae</taxon>
        <taxon>Clostridium</taxon>
    </lineage>
</organism>
<accession>A0ABT4CVT6</accession>
<evidence type="ECO:0000256" key="2">
    <source>
        <dbReference type="ARBA" id="ARBA00023274"/>
    </source>
</evidence>
<dbReference type="SUPFAM" id="SSF50715">
    <property type="entry name" value="Ribosomal protein L25-like"/>
    <property type="match status" value="1"/>
</dbReference>
<dbReference type="InterPro" id="IPR020056">
    <property type="entry name" value="Rbsml_bL25/Gln-tRNA_synth_N"/>
</dbReference>
<dbReference type="Pfam" id="PF01386">
    <property type="entry name" value="Ribosomal_L25p"/>
    <property type="match status" value="1"/>
</dbReference>
<name>A0ABT4CVT6_9CLOT</name>
<evidence type="ECO:0000256" key="1">
    <source>
        <dbReference type="ARBA" id="ARBA00022980"/>
    </source>
</evidence>
<proteinExistence type="predicted"/>
<evidence type="ECO:0000313" key="5">
    <source>
        <dbReference type="Proteomes" id="UP001078443"/>
    </source>
</evidence>
<evidence type="ECO:0000259" key="3">
    <source>
        <dbReference type="Pfam" id="PF01386"/>
    </source>
</evidence>
<dbReference type="InterPro" id="IPR029751">
    <property type="entry name" value="Ribosomal_L25_dom"/>
</dbReference>
<keyword evidence="1" id="KW-0689">Ribosomal protein</keyword>
<dbReference type="Gene3D" id="2.40.240.10">
    <property type="entry name" value="Ribosomal Protein L25, Chain P"/>
    <property type="match status" value="1"/>
</dbReference>
<reference evidence="4" key="1">
    <citation type="submission" date="2022-12" db="EMBL/GenBank/DDBJ databases">
        <authorList>
            <person name="Wang J."/>
        </authorList>
    </citation>
    <scope>NUCLEOTIDE SEQUENCE</scope>
    <source>
        <strain evidence="4">HY-45-18</strain>
    </source>
</reference>
<feature type="domain" description="Large ribosomal subunit protein bL25 L25" evidence="3">
    <location>
        <begin position="6"/>
        <end position="88"/>
    </location>
</feature>
<dbReference type="InterPro" id="IPR011035">
    <property type="entry name" value="Ribosomal_bL25/Gln-tRNA_synth"/>
</dbReference>
<keyword evidence="5" id="KW-1185">Reference proteome</keyword>
<dbReference type="CDD" id="cd00495">
    <property type="entry name" value="Ribosomal_L25_TL5_CTC"/>
    <property type="match status" value="1"/>
</dbReference>
<evidence type="ECO:0000313" key="4">
    <source>
        <dbReference type="EMBL" id="MCY6483109.1"/>
    </source>
</evidence>